<comment type="function">
    <text evidence="10">May be a general defense protein.</text>
</comment>
<accession>A0A0D9V2S6</accession>
<dbReference type="InterPro" id="IPR029481">
    <property type="entry name" value="ABC_trans_N"/>
</dbReference>
<feature type="transmembrane region" description="Helical" evidence="11">
    <location>
        <begin position="557"/>
        <end position="576"/>
    </location>
</feature>
<dbReference type="InterPro" id="IPR003439">
    <property type="entry name" value="ABC_transporter-like_ATP-bd"/>
</dbReference>
<feature type="transmembrane region" description="Helical" evidence="11">
    <location>
        <begin position="1414"/>
        <end position="1438"/>
    </location>
</feature>
<feature type="transmembrane region" description="Helical" evidence="11">
    <location>
        <begin position="607"/>
        <end position="629"/>
    </location>
</feature>
<dbReference type="CDD" id="cd03232">
    <property type="entry name" value="ABCG_PDR_domain2"/>
    <property type="match status" value="1"/>
</dbReference>
<feature type="domain" description="ABC transporter" evidence="12">
    <location>
        <begin position="155"/>
        <end position="428"/>
    </location>
</feature>
<dbReference type="PROSITE" id="PS50893">
    <property type="entry name" value="ABC_TRANSPORTER_2"/>
    <property type="match status" value="2"/>
</dbReference>
<dbReference type="InterPro" id="IPR013525">
    <property type="entry name" value="ABC2_TM"/>
</dbReference>
<dbReference type="PANTHER" id="PTHR48040">
    <property type="entry name" value="PLEIOTROPIC DRUG RESISTANCE PROTEIN 1-LIKE ISOFORM X1"/>
    <property type="match status" value="1"/>
</dbReference>
<feature type="transmembrane region" description="Helical" evidence="11">
    <location>
        <begin position="1193"/>
        <end position="1211"/>
    </location>
</feature>
<keyword evidence="3" id="KW-0813">Transport</keyword>
<evidence type="ECO:0000256" key="4">
    <source>
        <dbReference type="ARBA" id="ARBA00022692"/>
    </source>
</evidence>
<dbReference type="CDD" id="cd03233">
    <property type="entry name" value="ABCG_PDR_domain1"/>
    <property type="match status" value="1"/>
</dbReference>
<dbReference type="HOGENOM" id="CLU_000604_35_6_1"/>
<dbReference type="GO" id="GO:0005524">
    <property type="term" value="F:ATP binding"/>
    <property type="evidence" value="ECO:0007669"/>
    <property type="project" value="UniProtKB-KW"/>
</dbReference>
<keyword evidence="7" id="KW-0067">ATP-binding</keyword>
<evidence type="ECO:0000256" key="6">
    <source>
        <dbReference type="ARBA" id="ARBA00022741"/>
    </source>
</evidence>
<evidence type="ECO:0000259" key="12">
    <source>
        <dbReference type="PROSITE" id="PS50893"/>
    </source>
</evidence>
<evidence type="ECO:0000256" key="9">
    <source>
        <dbReference type="ARBA" id="ARBA00023136"/>
    </source>
</evidence>
<keyword evidence="14" id="KW-1185">Reference proteome</keyword>
<feature type="transmembrane region" description="Helical" evidence="11">
    <location>
        <begin position="1367"/>
        <end position="1386"/>
    </location>
</feature>
<feature type="transmembrane region" description="Helical" evidence="11">
    <location>
        <begin position="1279"/>
        <end position="1299"/>
    </location>
</feature>
<evidence type="ECO:0000256" key="11">
    <source>
        <dbReference type="SAM" id="Phobius"/>
    </source>
</evidence>
<dbReference type="STRING" id="77586.A0A0D9V2S6"/>
<feature type="transmembrane region" description="Helical" evidence="11">
    <location>
        <begin position="641"/>
        <end position="660"/>
    </location>
</feature>
<keyword evidence="9 11" id="KW-0472">Membrane</keyword>
<reference evidence="13" key="3">
    <citation type="submission" date="2015-04" db="UniProtKB">
        <authorList>
            <consortium name="EnsemblPlants"/>
        </authorList>
    </citation>
    <scope>IDENTIFICATION</scope>
</reference>
<reference evidence="14" key="2">
    <citation type="submission" date="2013-12" db="EMBL/GenBank/DDBJ databases">
        <authorList>
            <person name="Yu Y."/>
            <person name="Lee S."/>
            <person name="de Baynast K."/>
            <person name="Wissotski M."/>
            <person name="Liu L."/>
            <person name="Talag J."/>
            <person name="Goicoechea J."/>
            <person name="Angelova A."/>
            <person name="Jetty R."/>
            <person name="Kudrna D."/>
            <person name="Golser W."/>
            <person name="Rivera L."/>
            <person name="Zhang J."/>
            <person name="Wing R."/>
        </authorList>
    </citation>
    <scope>NUCLEOTIDE SEQUENCE</scope>
</reference>
<dbReference type="Pfam" id="PF08370">
    <property type="entry name" value="PDR_assoc"/>
    <property type="match status" value="1"/>
</dbReference>
<dbReference type="SMART" id="SM00382">
    <property type="entry name" value="AAA"/>
    <property type="match status" value="2"/>
</dbReference>
<dbReference type="Pfam" id="PF00005">
    <property type="entry name" value="ABC_tran"/>
    <property type="match status" value="2"/>
</dbReference>
<name>A0A0D9V2S6_9ORYZ</name>
<dbReference type="EnsemblPlants" id="LPERR01G19110.1">
    <property type="protein sequence ID" value="LPERR01G19110.1"/>
    <property type="gene ID" value="LPERR01G19110"/>
</dbReference>
<proteinExistence type="inferred from homology"/>
<dbReference type="SUPFAM" id="SSF52540">
    <property type="entry name" value="P-loop containing nucleoside triphosphate hydrolases"/>
    <property type="match status" value="2"/>
</dbReference>
<dbReference type="Gramene" id="LPERR01G19110.1">
    <property type="protein sequence ID" value="LPERR01G19110.1"/>
    <property type="gene ID" value="LPERR01G19110"/>
</dbReference>
<dbReference type="Pfam" id="PF19055">
    <property type="entry name" value="ABC2_membrane_7"/>
    <property type="match status" value="1"/>
</dbReference>
<comment type="subcellular location">
    <subcellularLocation>
        <location evidence="1">Membrane</location>
        <topology evidence="1">Multi-pass membrane protein</topology>
    </subcellularLocation>
</comment>
<protein>
    <recommendedName>
        <fullName evidence="12">ABC transporter domain-containing protein</fullName>
    </recommendedName>
</protein>
<dbReference type="InterPro" id="IPR034003">
    <property type="entry name" value="ABCG_PDR_2"/>
</dbReference>
<evidence type="ECO:0000256" key="10">
    <source>
        <dbReference type="ARBA" id="ARBA00037747"/>
    </source>
</evidence>
<evidence type="ECO:0000313" key="14">
    <source>
        <dbReference type="Proteomes" id="UP000032180"/>
    </source>
</evidence>
<dbReference type="FunFam" id="3.40.50.300:FF:000059">
    <property type="entry name" value="ABC transporter G family member 40"/>
    <property type="match status" value="1"/>
</dbReference>
<dbReference type="InterPro" id="IPR027417">
    <property type="entry name" value="P-loop_NTPase"/>
</dbReference>
<sequence length="1445" mass="163225">MDREVHRMASLRRDGSMWRSRGNDVFSRSSSRFQDEEDDEEALRWAALERLPTYDRVRRGILAVDGGDGEKVEVDVGRLGARESRALIERLVRAADDDHERFLLKLRERMDRVGIDYPTIEVRFENLEVEAEVRVGNRGLPTLVNSVSNTVEAIGNALHVLPSRKQPMTVLHDVSGIIKPRRMTLLLGPPGSGKTTLLLALAGKLDKDLTVSGKVTYNGHGMNEFVPQRTAAYISQHDLHIGEMTVRETLAFSARCQGVGTRYEMLTELARREKAANIKPDHDIDVYMKASAMGGQESSVVTDYILKILGLDICADTVVGNEMLRGISGGQRKRVTTGEMLVGPARALFMDEISTGLDSSTTYQIVNSLRQTIHILGGTCVISLLQPAPETYNLFDDIILLSDGQVVYQGPREHVLEFFEFMGFRCPARKGVADFLQEVTSRKDQGQYWCRRDRPYRFVPVKQFADAFHSFHVGRSIQNELSEPFDRTRSHPAALATSKYGVSRKELLKATIDRELLLMKRNAFMYIFKAVNLTLMALIVMTTFFRTSMRHDKDYGMIYLGAMYFALDTVMFNGFAELAMTVMKLPVFFKQRDLLFFPAWAYTIPSWILQIPITFLEVGVYVFITYYVIGFDPSVSRFFKQYLLLLALNQMSSALFRFVAGIGRTMVVSHTFGPLSLLAFAALGGFILARPDVKKWWIWGYWISPLSYAQNAISTNEFLGHSWSKIVPEENVTLGVSILKSRGIFTDAKWYWIGFGALIGYTLLFNLLYTIALSVLSPFADSHASMSEEALKEKRANLTGEVLEGQKETRKQELELSHIANQNSGSSRVDSSASRKGMVLPFAPLSLSFNNIRYSVDMPEAMKAQGVTEDRLLLLKGVSGSFRPGVLTALMGVSGAGKTTLMDVLAGRKTGGYIEGDIRISGYPKKQETFARISGYCEQNDIHSPHVTVYESLVFSAWLRLPSEVDSEARKMFIEEVMDLVELTSLREALVGLPGVSGLSTEQRKRLTIAVELVANPSIIFMDEPTSGLDARAAAIVMRTVRKTVDTGRTVVCTIHQPSIDIFEAFDELFLMKRGGEEIYVGPVGQNSSKLIEYFEGLDGISKIKDGYNPATWMLEVTSSAQEELLGVDFSEIYRQSELYQRNQEVIEELSTPPPGSTDLNFPTQYSRSFFTQCLACLWKQNWSYWRNPSYTAVRLLFTIVIALMFGTMFWDLGTKTRKNQDLFNAMGSMYAAVLYLGVQNSGTVQPVVVVERTVFYRERAAGMYSAFPYAFGQVVIEFPYIAVQAVIYGLLVYSMIGFEWTVAKFLWYLFFMYFTLLYFTFYGMMAVGLTPNESIAAIISSAFYNVWNLFSGFLIPRPKIPVWWRWYSWICPVAWTLYGLVASQFGDIQHVLEGDTRTVAQFVNEYFGFRHDLLWLVALVHVLFALTFACLFSFAIMKFNFQRR</sequence>
<evidence type="ECO:0000313" key="13">
    <source>
        <dbReference type="EnsemblPlants" id="LPERR01G19110.1"/>
    </source>
</evidence>
<feature type="transmembrane region" description="Helical" evidence="11">
    <location>
        <begin position="1306"/>
        <end position="1330"/>
    </location>
</feature>
<comment type="similarity">
    <text evidence="2">Belongs to the ABC transporter superfamily. ABCG family. PDR (TC 3.A.1.205) subfamily.</text>
</comment>
<feature type="transmembrane region" description="Helical" evidence="11">
    <location>
        <begin position="750"/>
        <end position="776"/>
    </location>
</feature>
<evidence type="ECO:0000256" key="7">
    <source>
        <dbReference type="ARBA" id="ARBA00022840"/>
    </source>
</evidence>
<evidence type="ECO:0000256" key="1">
    <source>
        <dbReference type="ARBA" id="ARBA00004141"/>
    </source>
</evidence>
<dbReference type="InterPro" id="IPR043926">
    <property type="entry name" value="ABCG_dom"/>
</dbReference>
<dbReference type="InterPro" id="IPR003593">
    <property type="entry name" value="AAA+_ATPase"/>
</dbReference>
<dbReference type="Pfam" id="PF14510">
    <property type="entry name" value="ABC_trans_N"/>
    <property type="match status" value="1"/>
</dbReference>
<dbReference type="Pfam" id="PF01061">
    <property type="entry name" value="ABC2_membrane"/>
    <property type="match status" value="2"/>
</dbReference>
<organism evidence="13 14">
    <name type="scientific">Leersia perrieri</name>
    <dbReference type="NCBI Taxonomy" id="77586"/>
    <lineage>
        <taxon>Eukaryota</taxon>
        <taxon>Viridiplantae</taxon>
        <taxon>Streptophyta</taxon>
        <taxon>Embryophyta</taxon>
        <taxon>Tracheophyta</taxon>
        <taxon>Spermatophyta</taxon>
        <taxon>Magnoliopsida</taxon>
        <taxon>Liliopsida</taxon>
        <taxon>Poales</taxon>
        <taxon>Poaceae</taxon>
        <taxon>BOP clade</taxon>
        <taxon>Oryzoideae</taxon>
        <taxon>Oryzeae</taxon>
        <taxon>Oryzinae</taxon>
        <taxon>Leersia</taxon>
    </lineage>
</organism>
<feature type="transmembrane region" description="Helical" evidence="11">
    <location>
        <begin position="523"/>
        <end position="545"/>
    </location>
</feature>
<evidence type="ECO:0000256" key="5">
    <source>
        <dbReference type="ARBA" id="ARBA00022737"/>
    </source>
</evidence>
<evidence type="ECO:0000256" key="3">
    <source>
        <dbReference type="ARBA" id="ARBA00022448"/>
    </source>
</evidence>
<feature type="transmembrane region" description="Helical" evidence="11">
    <location>
        <begin position="1336"/>
        <end position="1355"/>
    </location>
</feature>
<evidence type="ECO:0000256" key="8">
    <source>
        <dbReference type="ARBA" id="ARBA00022989"/>
    </source>
</evidence>
<keyword evidence="8 11" id="KW-1133">Transmembrane helix</keyword>
<feature type="domain" description="ABC transporter" evidence="12">
    <location>
        <begin position="856"/>
        <end position="1099"/>
    </location>
</feature>
<keyword evidence="6" id="KW-0547">Nucleotide-binding</keyword>
<dbReference type="Gene3D" id="3.40.50.300">
    <property type="entry name" value="P-loop containing nucleotide triphosphate hydrolases"/>
    <property type="match status" value="2"/>
</dbReference>
<dbReference type="GO" id="GO:0016887">
    <property type="term" value="F:ATP hydrolysis activity"/>
    <property type="evidence" value="ECO:0007669"/>
    <property type="project" value="InterPro"/>
</dbReference>
<keyword evidence="5" id="KW-0677">Repeat</keyword>
<dbReference type="GO" id="GO:0016020">
    <property type="term" value="C:membrane"/>
    <property type="evidence" value="ECO:0007669"/>
    <property type="project" value="UniProtKB-SubCell"/>
</dbReference>
<dbReference type="FunFam" id="3.40.50.300:FF:000179">
    <property type="entry name" value="ABC transporter G family member 34"/>
    <property type="match status" value="1"/>
</dbReference>
<dbReference type="GO" id="GO:0140359">
    <property type="term" value="F:ABC-type transporter activity"/>
    <property type="evidence" value="ECO:0007669"/>
    <property type="project" value="InterPro"/>
</dbReference>
<reference evidence="13 14" key="1">
    <citation type="submission" date="2012-08" db="EMBL/GenBank/DDBJ databases">
        <title>Oryza genome evolution.</title>
        <authorList>
            <person name="Wing R.A."/>
        </authorList>
    </citation>
    <scope>NUCLEOTIDE SEQUENCE</scope>
</reference>
<keyword evidence="4 11" id="KW-0812">Transmembrane</keyword>
<dbReference type="InterPro" id="IPR034001">
    <property type="entry name" value="ABCG_PDR_1"/>
</dbReference>
<dbReference type="InterPro" id="IPR013581">
    <property type="entry name" value="PDR_assoc"/>
</dbReference>
<dbReference type="eggNOG" id="KOG0065">
    <property type="taxonomic scope" value="Eukaryota"/>
</dbReference>
<feature type="transmembrane region" description="Helical" evidence="11">
    <location>
        <begin position="672"/>
        <end position="689"/>
    </location>
</feature>
<dbReference type="PANTHER" id="PTHR48040:SF20">
    <property type="entry name" value="PLEIOTROPIC DRUG RESISTANCE PROTEIN 1"/>
    <property type="match status" value="1"/>
</dbReference>
<dbReference type="Proteomes" id="UP000032180">
    <property type="component" value="Chromosome 1"/>
</dbReference>
<evidence type="ECO:0000256" key="2">
    <source>
        <dbReference type="ARBA" id="ARBA00006012"/>
    </source>
</evidence>